<dbReference type="PANTHER" id="PTHR30618:SF0">
    <property type="entry name" value="PURINE-URACIL PERMEASE NCS1"/>
    <property type="match status" value="1"/>
</dbReference>
<reference evidence="6 7" key="1">
    <citation type="submission" date="2018-06" db="EMBL/GenBank/DDBJ databases">
        <title>Genome Sequence of the Brown Rot Fungal Pathogen Monilinia fructigena.</title>
        <authorList>
            <person name="Landi L."/>
            <person name="De Miccolis Angelini R.M."/>
            <person name="Pollastro S."/>
            <person name="Abate D."/>
            <person name="Faretra F."/>
            <person name="Romanazzi G."/>
        </authorList>
    </citation>
    <scope>NUCLEOTIDE SEQUENCE [LARGE SCALE GENOMIC DNA]</scope>
    <source>
        <strain evidence="6 7">Mfrg269</strain>
    </source>
</reference>
<comment type="subcellular location">
    <subcellularLocation>
        <location evidence="1">Membrane</location>
        <topology evidence="1">Multi-pass membrane protein</topology>
    </subcellularLocation>
</comment>
<sequence>MDPVRRENQTWTLWTWMAYWATDTINLGTWETASSVLAVGLTWREAIPIMVVGTTCVAIPMYSMERSAQNFTYPFR</sequence>
<dbReference type="InterPro" id="IPR045225">
    <property type="entry name" value="Uracil/uridine/allantoin_perm"/>
</dbReference>
<organism evidence="6 7">
    <name type="scientific">Monilinia fructigena</name>
    <dbReference type="NCBI Taxonomy" id="38457"/>
    <lineage>
        <taxon>Eukaryota</taxon>
        <taxon>Fungi</taxon>
        <taxon>Dikarya</taxon>
        <taxon>Ascomycota</taxon>
        <taxon>Pezizomycotina</taxon>
        <taxon>Leotiomycetes</taxon>
        <taxon>Helotiales</taxon>
        <taxon>Sclerotiniaceae</taxon>
        <taxon>Monilinia</taxon>
    </lineage>
</organism>
<evidence type="ECO:0000256" key="4">
    <source>
        <dbReference type="ARBA" id="ARBA00022989"/>
    </source>
</evidence>
<name>A0A395IS54_9HELO</name>
<proteinExistence type="inferred from homology"/>
<comment type="similarity">
    <text evidence="2">Belongs to the purine-cytosine permease (2.A.39) family.</text>
</comment>
<keyword evidence="4" id="KW-1133">Transmembrane helix</keyword>
<evidence type="ECO:0000313" key="7">
    <source>
        <dbReference type="Proteomes" id="UP000249056"/>
    </source>
</evidence>
<keyword evidence="5" id="KW-0472">Membrane</keyword>
<dbReference type="OrthoDB" id="2018619at2759"/>
<dbReference type="Gene3D" id="1.10.4160.10">
    <property type="entry name" value="Hydantoin permease"/>
    <property type="match status" value="1"/>
</dbReference>
<dbReference type="EMBL" id="QKRW01000021">
    <property type="protein sequence ID" value="RAL62981.1"/>
    <property type="molecule type" value="Genomic_DNA"/>
</dbReference>
<evidence type="ECO:0000256" key="1">
    <source>
        <dbReference type="ARBA" id="ARBA00004141"/>
    </source>
</evidence>
<dbReference type="InterPro" id="IPR001248">
    <property type="entry name" value="Pur-cyt_permease"/>
</dbReference>
<evidence type="ECO:0000256" key="3">
    <source>
        <dbReference type="ARBA" id="ARBA00022692"/>
    </source>
</evidence>
<accession>A0A395IS54</accession>
<dbReference type="Proteomes" id="UP000249056">
    <property type="component" value="Unassembled WGS sequence"/>
</dbReference>
<evidence type="ECO:0000256" key="2">
    <source>
        <dbReference type="ARBA" id="ARBA00008974"/>
    </source>
</evidence>
<evidence type="ECO:0000313" key="6">
    <source>
        <dbReference type="EMBL" id="RAL62981.1"/>
    </source>
</evidence>
<keyword evidence="3" id="KW-0812">Transmembrane</keyword>
<comment type="caution">
    <text evidence="6">The sequence shown here is derived from an EMBL/GenBank/DDBJ whole genome shotgun (WGS) entry which is preliminary data.</text>
</comment>
<gene>
    <name evidence="6" type="ORF">DID88_004068</name>
</gene>
<evidence type="ECO:0000256" key="5">
    <source>
        <dbReference type="ARBA" id="ARBA00023136"/>
    </source>
</evidence>
<protein>
    <submittedName>
        <fullName evidence="6">Uncharacterized protein</fullName>
    </submittedName>
</protein>
<dbReference type="Pfam" id="PF02133">
    <property type="entry name" value="Transp_cyt_pur"/>
    <property type="match status" value="1"/>
</dbReference>
<dbReference type="GO" id="GO:0005886">
    <property type="term" value="C:plasma membrane"/>
    <property type="evidence" value="ECO:0007669"/>
    <property type="project" value="TreeGrafter"/>
</dbReference>
<dbReference type="GO" id="GO:0015205">
    <property type="term" value="F:nucleobase transmembrane transporter activity"/>
    <property type="evidence" value="ECO:0007669"/>
    <property type="project" value="TreeGrafter"/>
</dbReference>
<keyword evidence="7" id="KW-1185">Reference proteome</keyword>
<dbReference type="AlphaFoldDB" id="A0A395IS54"/>
<dbReference type="PANTHER" id="PTHR30618">
    <property type="entry name" value="NCS1 FAMILY PURINE/PYRIMIDINE TRANSPORTER"/>
    <property type="match status" value="1"/>
</dbReference>